<evidence type="ECO:0000313" key="2">
    <source>
        <dbReference type="Proteomes" id="UP000194003"/>
    </source>
</evidence>
<dbReference type="STRING" id="1434232.MAIT1_04079"/>
<evidence type="ECO:0000313" key="1">
    <source>
        <dbReference type="EMBL" id="OSM04217.1"/>
    </source>
</evidence>
<accession>A0A1Y2K4C1</accession>
<dbReference type="Gene3D" id="3.40.50.1000">
    <property type="entry name" value="HAD superfamily/HAD-like"/>
    <property type="match status" value="1"/>
</dbReference>
<comment type="caution">
    <text evidence="1">The sequence shown here is derived from an EMBL/GenBank/DDBJ whole genome shotgun (WGS) entry which is preliminary data.</text>
</comment>
<dbReference type="InterPro" id="IPR023214">
    <property type="entry name" value="HAD_sf"/>
</dbReference>
<dbReference type="Proteomes" id="UP000194003">
    <property type="component" value="Unassembled WGS sequence"/>
</dbReference>
<dbReference type="EMBL" id="LVJN01000019">
    <property type="protein sequence ID" value="OSM04217.1"/>
    <property type="molecule type" value="Genomic_DNA"/>
</dbReference>
<keyword evidence="2" id="KW-1185">Reference proteome</keyword>
<name>A0A1Y2K4C1_9PROT</name>
<protein>
    <submittedName>
        <fullName evidence="1">Uncharacterized protein</fullName>
    </submittedName>
</protein>
<dbReference type="InterPro" id="IPR036412">
    <property type="entry name" value="HAD-like_sf"/>
</dbReference>
<dbReference type="SUPFAM" id="SSF56784">
    <property type="entry name" value="HAD-like"/>
    <property type="match status" value="1"/>
</dbReference>
<sequence length="165" mass="18706">MRAATRALPDGEALWQTLQAQVYAHRMSEAEPMPGSRDFLLTARAAGAEIYVVSHKTQFAKRDPQRVDMRRAAYAWLAQQGYFEDPAIGLDPGRVIFRGTRREKIRMIAHLDCAVFIDDLEEVLTDPAFPQTTRRLLYTPGSGARAPIGVERFRSWNDIRQALFA</sequence>
<organism evidence="1 2">
    <name type="scientific">Magnetofaba australis IT-1</name>
    <dbReference type="NCBI Taxonomy" id="1434232"/>
    <lineage>
        <taxon>Bacteria</taxon>
        <taxon>Pseudomonadati</taxon>
        <taxon>Pseudomonadota</taxon>
        <taxon>Magnetococcia</taxon>
        <taxon>Magnetococcales</taxon>
        <taxon>Magnetococcaceae</taxon>
        <taxon>Magnetofaba</taxon>
    </lineage>
</organism>
<proteinExistence type="predicted"/>
<reference evidence="1 2" key="1">
    <citation type="journal article" date="2016" name="BMC Genomics">
        <title>Combined genomic and structural analyses of a cultured magnetotactic bacterium reveals its niche adaptation to a dynamic environment.</title>
        <authorList>
            <person name="Araujo A.C."/>
            <person name="Morillo V."/>
            <person name="Cypriano J."/>
            <person name="Teixeira L.C."/>
            <person name="Leao P."/>
            <person name="Lyra S."/>
            <person name="Almeida L.G."/>
            <person name="Bazylinski D.A."/>
            <person name="Vasconcellos A.T."/>
            <person name="Abreu F."/>
            <person name="Lins U."/>
        </authorList>
    </citation>
    <scope>NUCLEOTIDE SEQUENCE [LARGE SCALE GENOMIC DNA]</scope>
    <source>
        <strain evidence="1 2">IT-1</strain>
    </source>
</reference>
<gene>
    <name evidence="1" type="ORF">MAIT1_04079</name>
</gene>
<dbReference type="AlphaFoldDB" id="A0A1Y2K4C1"/>